<evidence type="ECO:0000313" key="3">
    <source>
        <dbReference type="EMBL" id="ERJ12803.1"/>
    </source>
</evidence>
<keyword evidence="2" id="KW-1133">Transmembrane helix</keyword>
<keyword evidence="2" id="KW-0472">Membrane</keyword>
<protein>
    <submittedName>
        <fullName evidence="3">Uncharacterized protein</fullName>
    </submittedName>
</protein>
<name>U2ECM7_9MOLU</name>
<dbReference type="EMBL" id="AFNU02000003">
    <property type="protein sequence ID" value="ERJ12803.1"/>
    <property type="molecule type" value="Genomic_DNA"/>
</dbReference>
<proteinExistence type="predicted"/>
<dbReference type="AlphaFoldDB" id="U2ECM7"/>
<organism evidence="3 4">
    <name type="scientific">Haloplasma contractile SSD-17B</name>
    <dbReference type="NCBI Taxonomy" id="1033810"/>
    <lineage>
        <taxon>Bacteria</taxon>
        <taxon>Bacillati</taxon>
        <taxon>Mycoplasmatota</taxon>
        <taxon>Mollicutes</taxon>
        <taxon>Haloplasmatales</taxon>
        <taxon>Haloplasmataceae</taxon>
        <taxon>Haloplasma</taxon>
    </lineage>
</organism>
<dbReference type="Proteomes" id="UP000005707">
    <property type="component" value="Unassembled WGS sequence"/>
</dbReference>
<evidence type="ECO:0000256" key="1">
    <source>
        <dbReference type="SAM" id="MobiDB-lite"/>
    </source>
</evidence>
<evidence type="ECO:0000313" key="4">
    <source>
        <dbReference type="Proteomes" id="UP000005707"/>
    </source>
</evidence>
<feature type="region of interest" description="Disordered" evidence="1">
    <location>
        <begin position="263"/>
        <end position="291"/>
    </location>
</feature>
<evidence type="ECO:0000256" key="2">
    <source>
        <dbReference type="SAM" id="Phobius"/>
    </source>
</evidence>
<reference evidence="3 4" key="2">
    <citation type="journal article" date="2013" name="PLoS ONE">
        <title>INDIGO - INtegrated Data Warehouse of MIcrobial GenOmes with Examples from the Red Sea Extremophiles.</title>
        <authorList>
            <person name="Alam I."/>
            <person name="Antunes A."/>
            <person name="Kamau A.A."/>
            <person name="Ba Alawi W."/>
            <person name="Kalkatawi M."/>
            <person name="Stingl U."/>
            <person name="Bajic V.B."/>
        </authorList>
    </citation>
    <scope>NUCLEOTIDE SEQUENCE [LARGE SCALE GENOMIC DNA]</scope>
    <source>
        <strain evidence="3 4">SSD-17B</strain>
    </source>
</reference>
<keyword evidence="2" id="KW-0812">Transmembrane</keyword>
<dbReference type="STRING" id="1033810.HLPCO_001143"/>
<sequence>MSTNDNLHGYRSLRVRHLFSQSEDKQADKYDHEAIDEEIESIIAQDIDKISKRFSSNVETAKHFKTLKEKIEYSVENIISLENADATDELLNYVDELNGQYKDTLNRYYKEYDIEPKTKTTDEDIYSNDDVDLYNEDFATSEQAFFETLGAEDLDESTIEHAIQDEHDSERLNIDHIIKTSERQMFDNGNHKALLKDLIRDVSSDNNQTAYDHNRFKENIDNIMNGLYEEQNVRPNSYNSDNSNISINNKYDDNIKEITGADIHQKQIDEESDTTKVQLPNKDGLTPSSKEEINSVKEINASLNETSSEKEKHQTEIDETFYEKNVMSTVISGFIKLIKGSIVAGLILSILFVSLLIVYRVNKEIYPEWANDLIDLARPFYQSIKDFIRPIIEKIGDILPDKIKDILRPTYDKIREIFLILTKGEDKLEMEAIDGEKYKYSSRWTGRSR</sequence>
<comment type="caution">
    <text evidence="3">The sequence shown here is derived from an EMBL/GenBank/DDBJ whole genome shotgun (WGS) entry which is preliminary data.</text>
</comment>
<reference evidence="3 4" key="1">
    <citation type="journal article" date="2011" name="J. Bacteriol.">
        <title>Genome sequence of Haloplasma contractile, an unusual contractile bacterium from a deep-sea anoxic brine lake.</title>
        <authorList>
            <person name="Antunes A."/>
            <person name="Alam I."/>
            <person name="El Dorry H."/>
            <person name="Siam R."/>
            <person name="Robertson A."/>
            <person name="Bajic V.B."/>
            <person name="Stingl U."/>
        </authorList>
    </citation>
    <scope>NUCLEOTIDE SEQUENCE [LARGE SCALE GENOMIC DNA]</scope>
    <source>
        <strain evidence="3 4">SSD-17B</strain>
    </source>
</reference>
<gene>
    <name evidence="3" type="ORF">HLPCO_001143</name>
</gene>
<feature type="transmembrane region" description="Helical" evidence="2">
    <location>
        <begin position="337"/>
        <end position="359"/>
    </location>
</feature>
<accession>U2ECM7</accession>
<dbReference type="InParanoid" id="U2ECM7"/>
<dbReference type="RefSeq" id="WP_008825786.1">
    <property type="nucleotide sequence ID" value="NZ_AFNU02000003.1"/>
</dbReference>
<keyword evidence="4" id="KW-1185">Reference proteome</keyword>